<evidence type="ECO:0000256" key="1">
    <source>
        <dbReference type="SAM" id="MobiDB-lite"/>
    </source>
</evidence>
<keyword evidence="3" id="KW-1185">Reference proteome</keyword>
<feature type="region of interest" description="Disordered" evidence="1">
    <location>
        <begin position="101"/>
        <end position="120"/>
    </location>
</feature>
<dbReference type="Proteomes" id="UP001501231">
    <property type="component" value="Unassembled WGS sequence"/>
</dbReference>
<protein>
    <recommendedName>
        <fullName evidence="4">WXG100 family type VII secretion target</fullName>
    </recommendedName>
</protein>
<evidence type="ECO:0000313" key="3">
    <source>
        <dbReference type="Proteomes" id="UP001501231"/>
    </source>
</evidence>
<proteinExistence type="predicted"/>
<reference evidence="2 3" key="1">
    <citation type="journal article" date="2019" name="Int. J. Syst. Evol. Microbiol.">
        <title>The Global Catalogue of Microorganisms (GCM) 10K type strain sequencing project: providing services to taxonomists for standard genome sequencing and annotation.</title>
        <authorList>
            <consortium name="The Broad Institute Genomics Platform"/>
            <consortium name="The Broad Institute Genome Sequencing Center for Infectious Disease"/>
            <person name="Wu L."/>
            <person name="Ma J."/>
        </authorList>
    </citation>
    <scope>NUCLEOTIDE SEQUENCE [LARGE SCALE GENOMIC DNA]</scope>
    <source>
        <strain evidence="2 3">JCM 3325</strain>
    </source>
</reference>
<dbReference type="RefSeq" id="WP_344594443.1">
    <property type="nucleotide sequence ID" value="NZ_BAAARW010000026.1"/>
</dbReference>
<name>A0ABN3JVC4_9ACTN</name>
<accession>A0ABN3JVC4</accession>
<gene>
    <name evidence="2" type="ORF">GCM10010191_67010</name>
</gene>
<dbReference type="EMBL" id="BAAARW010000026">
    <property type="protein sequence ID" value="GAA2441401.1"/>
    <property type="molecule type" value="Genomic_DNA"/>
</dbReference>
<evidence type="ECO:0008006" key="4">
    <source>
        <dbReference type="Google" id="ProtNLM"/>
    </source>
</evidence>
<sequence length="120" mass="13346">MAPGGQDKYVTSEGIEKIRTTLQEEAKPFFQDVKKRVDDTDVSFPGFGLLGMIAMAPTYQGVQDEMRRFMQDATDVLEAWRGGLEDIKRVWRAAEDYSKPTVVEGPDGQNVGITGPAVYQ</sequence>
<organism evidence="2 3">
    <name type="scientific">Actinomadura vinacea</name>
    <dbReference type="NCBI Taxonomy" id="115336"/>
    <lineage>
        <taxon>Bacteria</taxon>
        <taxon>Bacillati</taxon>
        <taxon>Actinomycetota</taxon>
        <taxon>Actinomycetes</taxon>
        <taxon>Streptosporangiales</taxon>
        <taxon>Thermomonosporaceae</taxon>
        <taxon>Actinomadura</taxon>
    </lineage>
</organism>
<comment type="caution">
    <text evidence="2">The sequence shown here is derived from an EMBL/GenBank/DDBJ whole genome shotgun (WGS) entry which is preliminary data.</text>
</comment>
<evidence type="ECO:0000313" key="2">
    <source>
        <dbReference type="EMBL" id="GAA2441401.1"/>
    </source>
</evidence>